<dbReference type="OrthoDB" id="3557901at2759"/>
<protein>
    <submittedName>
        <fullName evidence="1">Uncharacterized protein</fullName>
    </submittedName>
</protein>
<comment type="caution">
    <text evidence="1">The sequence shown here is derived from an EMBL/GenBank/DDBJ whole genome shotgun (WGS) entry which is preliminary data.</text>
</comment>
<name>A0A4S8QSU4_9HELO</name>
<organism evidence="1 2">
    <name type="scientific">Botrytis galanthina</name>
    <dbReference type="NCBI Taxonomy" id="278940"/>
    <lineage>
        <taxon>Eukaryota</taxon>
        <taxon>Fungi</taxon>
        <taxon>Dikarya</taxon>
        <taxon>Ascomycota</taxon>
        <taxon>Pezizomycotina</taxon>
        <taxon>Leotiomycetes</taxon>
        <taxon>Helotiales</taxon>
        <taxon>Sclerotiniaceae</taxon>
        <taxon>Botrytis</taxon>
    </lineage>
</organism>
<evidence type="ECO:0000313" key="1">
    <source>
        <dbReference type="EMBL" id="THV44529.1"/>
    </source>
</evidence>
<reference evidence="1 2" key="1">
    <citation type="submission" date="2017-12" db="EMBL/GenBank/DDBJ databases">
        <title>Comparative genomics of Botrytis spp.</title>
        <authorList>
            <person name="Valero-Jimenez C.A."/>
            <person name="Tapia P."/>
            <person name="Veloso J."/>
            <person name="Silva-Moreno E."/>
            <person name="Staats M."/>
            <person name="Valdes J.H."/>
            <person name="Van Kan J.A.L."/>
        </authorList>
    </citation>
    <scope>NUCLEOTIDE SEQUENCE [LARGE SCALE GENOMIC DNA]</scope>
    <source>
        <strain evidence="1 2">MUCL435</strain>
    </source>
</reference>
<proteinExistence type="predicted"/>
<accession>A0A4S8QSU4</accession>
<sequence length="121" mass="13400">MNGGELLEYYLCTNNSTPLQRIRPQLSGSAVEVILGVRSVCGNSFTGNLRPQLTIRATAVRRISTRIWMWRGQAEALVNWGTKEASRFPHNGVKSQSGEKHGVSFYGEKGYASSLDLDIIK</sequence>
<dbReference type="AlphaFoldDB" id="A0A4S8QSU4"/>
<keyword evidence="2" id="KW-1185">Reference proteome</keyword>
<gene>
    <name evidence="1" type="ORF">BGAL_0623g00010</name>
</gene>
<evidence type="ECO:0000313" key="2">
    <source>
        <dbReference type="Proteomes" id="UP000308671"/>
    </source>
</evidence>
<dbReference type="EMBL" id="PQXL01000621">
    <property type="protein sequence ID" value="THV44529.1"/>
    <property type="molecule type" value="Genomic_DNA"/>
</dbReference>
<dbReference type="Proteomes" id="UP000308671">
    <property type="component" value="Unassembled WGS sequence"/>
</dbReference>